<dbReference type="PANTHER" id="PTHR16301:SF25">
    <property type="entry name" value="PROTEIN IMPACT"/>
    <property type="match status" value="1"/>
</dbReference>
<evidence type="ECO:0000256" key="1">
    <source>
        <dbReference type="ARBA" id="ARBA00007665"/>
    </source>
</evidence>
<sequence>MAQKRSRPDSAPAIPEIFQSARIVEQTSSFIGAFSPTLTAAALQRLPEFRTATHRIAAWRTLSRQKSLTPSKPLFDAGHDDDGESWAGGRLARVLNDTQTAGTVVVARWYGGQNIGPIRFTHIENCAKEAIWKWKVANSEAEKEEASKRQKVEDEAAKKQLVNELTQRDQNIVALRKLLAEKKANLSGDDAVPPTPQKAIDYGKMGLEVLKRLDKARDATIAAILRQMDKLDEEIKLLDGLDDDTLDDLNETNSLKERQLKGADKPIDSGKDTGANTGISQIEDGHAQKEDDEDDEDGKVER</sequence>
<dbReference type="PANTHER" id="PTHR16301">
    <property type="entry name" value="IMPACT-RELATED"/>
    <property type="match status" value="1"/>
</dbReference>
<dbReference type="SUPFAM" id="SSF54211">
    <property type="entry name" value="Ribosomal protein S5 domain 2-like"/>
    <property type="match status" value="1"/>
</dbReference>
<accession>A0A9P4TJK9</accession>
<gene>
    <name evidence="4" type="ORF">E8E13_008172</name>
</gene>
<proteinExistence type="inferred from homology"/>
<comment type="similarity">
    <text evidence="1">Belongs to the IMPACT family.</text>
</comment>
<evidence type="ECO:0000259" key="3">
    <source>
        <dbReference type="Pfam" id="PF01205"/>
    </source>
</evidence>
<dbReference type="EMBL" id="SWKU01000006">
    <property type="protein sequence ID" value="KAF3005821.1"/>
    <property type="molecule type" value="Genomic_DNA"/>
</dbReference>
<dbReference type="Proteomes" id="UP000801428">
    <property type="component" value="Unassembled WGS sequence"/>
</dbReference>
<dbReference type="GO" id="GO:0005737">
    <property type="term" value="C:cytoplasm"/>
    <property type="evidence" value="ECO:0007669"/>
    <property type="project" value="TreeGrafter"/>
</dbReference>
<feature type="compositionally biased region" description="Basic and acidic residues" evidence="2">
    <location>
        <begin position="254"/>
        <end position="271"/>
    </location>
</feature>
<comment type="caution">
    <text evidence="4">The sequence shown here is derived from an EMBL/GenBank/DDBJ whole genome shotgun (WGS) entry which is preliminary data.</text>
</comment>
<protein>
    <recommendedName>
        <fullName evidence="3">Impact N-terminal domain-containing protein</fullName>
    </recommendedName>
</protein>
<keyword evidence="5" id="KW-1185">Reference proteome</keyword>
<name>A0A9P4TJK9_CURKU</name>
<feature type="domain" description="Impact N-terminal" evidence="3">
    <location>
        <begin position="27"/>
        <end position="131"/>
    </location>
</feature>
<dbReference type="Pfam" id="PF01205">
    <property type="entry name" value="Impact_N"/>
    <property type="match status" value="1"/>
</dbReference>
<dbReference type="InterPro" id="IPR036956">
    <property type="entry name" value="Impact_N_sf"/>
</dbReference>
<dbReference type="Gene3D" id="3.30.230.30">
    <property type="entry name" value="Impact, N-terminal domain"/>
    <property type="match status" value="1"/>
</dbReference>
<dbReference type="GO" id="GO:0140469">
    <property type="term" value="P:GCN2-mediated signaling"/>
    <property type="evidence" value="ECO:0007669"/>
    <property type="project" value="TreeGrafter"/>
</dbReference>
<reference evidence="4" key="1">
    <citation type="submission" date="2019-04" db="EMBL/GenBank/DDBJ databases">
        <title>Sequencing of skin fungus with MAO and IRED activity.</title>
        <authorList>
            <person name="Marsaioli A.J."/>
            <person name="Bonatto J.M.C."/>
            <person name="Reis Junior O."/>
        </authorList>
    </citation>
    <scope>NUCLEOTIDE SEQUENCE</scope>
    <source>
        <strain evidence="4">30M1</strain>
    </source>
</reference>
<evidence type="ECO:0000313" key="4">
    <source>
        <dbReference type="EMBL" id="KAF3005821.1"/>
    </source>
</evidence>
<feature type="compositionally biased region" description="Acidic residues" evidence="2">
    <location>
        <begin position="290"/>
        <end position="302"/>
    </location>
</feature>
<dbReference type="OrthoDB" id="69641at2759"/>
<dbReference type="InterPro" id="IPR023582">
    <property type="entry name" value="Impact"/>
</dbReference>
<feature type="region of interest" description="Disordered" evidence="2">
    <location>
        <begin position="243"/>
        <end position="302"/>
    </location>
</feature>
<dbReference type="GO" id="GO:0006446">
    <property type="term" value="P:regulation of translational initiation"/>
    <property type="evidence" value="ECO:0007669"/>
    <property type="project" value="TreeGrafter"/>
</dbReference>
<dbReference type="AlphaFoldDB" id="A0A9P4TJK9"/>
<evidence type="ECO:0000256" key="2">
    <source>
        <dbReference type="SAM" id="MobiDB-lite"/>
    </source>
</evidence>
<evidence type="ECO:0000313" key="5">
    <source>
        <dbReference type="Proteomes" id="UP000801428"/>
    </source>
</evidence>
<dbReference type="InterPro" id="IPR020568">
    <property type="entry name" value="Ribosomal_Su5_D2-typ_SF"/>
</dbReference>
<dbReference type="InterPro" id="IPR001498">
    <property type="entry name" value="Impact_N"/>
</dbReference>
<organism evidence="4 5">
    <name type="scientific">Curvularia kusanoi</name>
    <name type="common">Cochliobolus kusanoi</name>
    <dbReference type="NCBI Taxonomy" id="90978"/>
    <lineage>
        <taxon>Eukaryota</taxon>
        <taxon>Fungi</taxon>
        <taxon>Dikarya</taxon>
        <taxon>Ascomycota</taxon>
        <taxon>Pezizomycotina</taxon>
        <taxon>Dothideomycetes</taxon>
        <taxon>Pleosporomycetidae</taxon>
        <taxon>Pleosporales</taxon>
        <taxon>Pleosporineae</taxon>
        <taxon>Pleosporaceae</taxon>
        <taxon>Curvularia</taxon>
    </lineage>
</organism>